<dbReference type="STRING" id="317619.GCA_000332315_00181"/>
<protein>
    <submittedName>
        <fullName evidence="3">Uncharacterized protein</fullName>
    </submittedName>
</protein>
<dbReference type="Pfam" id="PF06485">
    <property type="entry name" value="Tab2-like_N"/>
    <property type="match status" value="1"/>
</dbReference>
<dbReference type="OrthoDB" id="420270at2"/>
<evidence type="ECO:0000313" key="3">
    <source>
        <dbReference type="EMBL" id="KKJ00473.1"/>
    </source>
</evidence>
<dbReference type="Proteomes" id="UP000034681">
    <property type="component" value="Unassembled WGS sequence"/>
</dbReference>
<dbReference type="EMBL" id="AJTX02000004">
    <property type="protein sequence ID" value="KKJ00473.1"/>
    <property type="molecule type" value="Genomic_DNA"/>
</dbReference>
<gene>
    <name evidence="3" type="ORF">PROH_07230</name>
</gene>
<accession>A0A0M2PZI2</accession>
<sequence>MPSLLAPVIWQGDLVGRPPRPGDSPLWELVLCSGDGHWEWRSQQPQAQVNGEWLRQQLAAALAIQPRPAALAVFRPQVLGLFQVAAEPLGIPVQPQRRTPALKARLRQLAQDWSPAFDPLAVPALPPVPLPESVQGEQWQFAAVPAAELTLVFDHRPIPVLDAPPDLWPVPLGLASTLPIPGVVIQGGRRSRPLAQWLQAQVPAAIAAIAGDPAGLILEAGLDRRWVLATFTDAAVVQSAQVYQQRLQASQGLHFLMVQPDDSGLTPTGFWLLQQDP</sequence>
<dbReference type="InterPro" id="IPR046761">
    <property type="entry name" value="Tab2-like_C"/>
</dbReference>
<name>A0A0M2PZI2_PROHO</name>
<evidence type="ECO:0000259" key="1">
    <source>
        <dbReference type="Pfam" id="PF06485"/>
    </source>
</evidence>
<keyword evidence="4" id="KW-1185">Reference proteome</keyword>
<comment type="caution">
    <text evidence="3">The sequence shown here is derived from an EMBL/GenBank/DDBJ whole genome shotgun (WGS) entry which is preliminary data.</text>
</comment>
<dbReference type="InterPro" id="IPR009472">
    <property type="entry name" value="Tab2-like"/>
</dbReference>
<dbReference type="AlphaFoldDB" id="A0A0M2PZI2"/>
<feature type="domain" description="RNA-binding protein Tab2/Atab2 C-terminal" evidence="2">
    <location>
        <begin position="119"/>
        <end position="274"/>
    </location>
</feature>
<proteinExistence type="predicted"/>
<reference evidence="3" key="1">
    <citation type="submission" date="2012-04" db="EMBL/GenBank/DDBJ databases">
        <authorList>
            <person name="Borisov I.G."/>
            <person name="Ivanikova N.V."/>
            <person name="Pinevich A.V."/>
        </authorList>
    </citation>
    <scope>NUCLEOTIDE SEQUENCE</scope>
    <source>
        <strain evidence="3">CALU 1027</strain>
    </source>
</reference>
<dbReference type="PANTHER" id="PTHR34556:SF2">
    <property type="entry name" value="PROTEIN TAB2 HOMOLOG, CHLOROPLASTIC"/>
    <property type="match status" value="1"/>
</dbReference>
<evidence type="ECO:0000259" key="2">
    <source>
        <dbReference type="Pfam" id="PF20429"/>
    </source>
</evidence>
<dbReference type="GO" id="GO:0003723">
    <property type="term" value="F:RNA binding"/>
    <property type="evidence" value="ECO:0007669"/>
    <property type="project" value="InterPro"/>
</dbReference>
<dbReference type="Pfam" id="PF20429">
    <property type="entry name" value="Tab2-like_C"/>
    <property type="match status" value="1"/>
</dbReference>
<dbReference type="PANTHER" id="PTHR34556">
    <property type="match status" value="1"/>
</dbReference>
<dbReference type="eggNOG" id="ENOG502Z7XK">
    <property type="taxonomic scope" value="Bacteria"/>
</dbReference>
<feature type="domain" description="RNA-binding protein Tab2-like N-terminal" evidence="1">
    <location>
        <begin position="9"/>
        <end position="108"/>
    </location>
</feature>
<organism evidence="3 4">
    <name type="scientific">Prochlorothrix hollandica PCC 9006 = CALU 1027</name>
    <dbReference type="NCBI Taxonomy" id="317619"/>
    <lineage>
        <taxon>Bacteria</taxon>
        <taxon>Bacillati</taxon>
        <taxon>Cyanobacteriota</taxon>
        <taxon>Cyanophyceae</taxon>
        <taxon>Prochlorotrichales</taxon>
        <taxon>Prochlorotrichaceae</taxon>
        <taxon>Prochlorothrix</taxon>
    </lineage>
</organism>
<dbReference type="InterPro" id="IPR046760">
    <property type="entry name" value="Tab2-like_N"/>
</dbReference>
<evidence type="ECO:0000313" key="4">
    <source>
        <dbReference type="Proteomes" id="UP000034681"/>
    </source>
</evidence>